<reference evidence="1" key="1">
    <citation type="journal article" date="2014" name="Front. Microbiol.">
        <title>High frequency of phylogenetically diverse reductive dehalogenase-homologous genes in deep subseafloor sedimentary metagenomes.</title>
        <authorList>
            <person name="Kawai M."/>
            <person name="Futagami T."/>
            <person name="Toyoda A."/>
            <person name="Takaki Y."/>
            <person name="Nishi S."/>
            <person name="Hori S."/>
            <person name="Arai W."/>
            <person name="Tsubouchi T."/>
            <person name="Morono Y."/>
            <person name="Uchiyama I."/>
            <person name="Ito T."/>
            <person name="Fujiyama A."/>
            <person name="Inagaki F."/>
            <person name="Takami H."/>
        </authorList>
    </citation>
    <scope>NUCLEOTIDE SEQUENCE</scope>
    <source>
        <strain evidence="1">Expedition CK06-06</strain>
    </source>
</reference>
<accession>X0YSW7</accession>
<organism evidence="1">
    <name type="scientific">marine sediment metagenome</name>
    <dbReference type="NCBI Taxonomy" id="412755"/>
    <lineage>
        <taxon>unclassified sequences</taxon>
        <taxon>metagenomes</taxon>
        <taxon>ecological metagenomes</taxon>
    </lineage>
</organism>
<comment type="caution">
    <text evidence="1">The sequence shown here is derived from an EMBL/GenBank/DDBJ whole genome shotgun (WGS) entry which is preliminary data.</text>
</comment>
<evidence type="ECO:0008006" key="2">
    <source>
        <dbReference type="Google" id="ProtNLM"/>
    </source>
</evidence>
<sequence>MAKKKTTVLIDENLWIDFVTFVMKKHRTAKKTSEEIENAMREYLKKTKR</sequence>
<dbReference type="AlphaFoldDB" id="X0YSW7"/>
<dbReference type="EMBL" id="BART01000964">
    <property type="protein sequence ID" value="GAG59604.1"/>
    <property type="molecule type" value="Genomic_DNA"/>
</dbReference>
<name>X0YSW7_9ZZZZ</name>
<proteinExistence type="predicted"/>
<protein>
    <recommendedName>
        <fullName evidence="2">PIN domain-containing protein</fullName>
    </recommendedName>
</protein>
<evidence type="ECO:0000313" key="1">
    <source>
        <dbReference type="EMBL" id="GAG59604.1"/>
    </source>
</evidence>
<gene>
    <name evidence="1" type="ORF">S01H4_03805</name>
</gene>